<keyword evidence="3" id="KW-1185">Reference proteome</keyword>
<comment type="caution">
    <text evidence="2">The sequence shown here is derived from an EMBL/GenBank/DDBJ whole genome shotgun (WGS) entry which is preliminary data.</text>
</comment>
<dbReference type="Proteomes" id="UP000650833">
    <property type="component" value="Unassembled WGS sequence"/>
</dbReference>
<protein>
    <recommendedName>
        <fullName evidence="1">Dynein axonemal assembly factor 5 TPR repeats domain-containing protein</fullName>
    </recommendedName>
</protein>
<gene>
    <name evidence="2" type="ORF">INT46_003656</name>
</gene>
<feature type="domain" description="Dynein axonemal assembly factor 5 TPR repeats" evidence="1">
    <location>
        <begin position="19"/>
        <end position="300"/>
    </location>
</feature>
<dbReference type="InterPro" id="IPR052623">
    <property type="entry name" value="DAAF5"/>
</dbReference>
<dbReference type="PANTHER" id="PTHR16216">
    <property type="entry name" value="DYNEIN ASSEMBLY FACTOR 5, AXONEMAL"/>
    <property type="match status" value="1"/>
</dbReference>
<dbReference type="EMBL" id="JAEPRC010000101">
    <property type="protein sequence ID" value="KAG2209081.1"/>
    <property type="molecule type" value="Genomic_DNA"/>
</dbReference>
<proteinExistence type="predicted"/>
<dbReference type="Gene3D" id="1.25.10.10">
    <property type="entry name" value="Leucine-rich Repeat Variant"/>
    <property type="match status" value="1"/>
</dbReference>
<sequence>EIIQAISPHLSILEDNSTRERPAKRRAIEAVKKETLQVKDRADASTAAIELLKKLQDSLFVCSESAIESVREQTVDILKSLVDRCEKGSIPKTVVENLLEHLLKRLQQETTEEIRDAWMHLCTTLLAKLTYLKISVKESELFMEVMKVAGADPFAEIQKECANLIILYAKEQPKSVDYACEKMVKLIISLLLHKHTAVRVKGVKAMEAILTASPKGLHLLFEYDENLDRQPVVPSLIYDNSALVRDNLFIVIGNLLCNWNPRDRYQYGEQILPIILSGTLDDLPSVQITCISSLSKVGKSCTQDLFDADIIKEIPADEKQQVTIGLKHLVHMCYDNSVVYLLHGITDFITVRQETGLDSLKLFLEYASVDDLVRSMKKLANYMFIAYANHTETTTEDKIYNILGLILTQLPSPEIYLDVLLPRLEIKALASESNGYPGRTTVNVVFAFLQYFIKTVAVTESIQKRIITSIDKSYLTEYVEKEKLDELKSSIIQKII</sequence>
<dbReference type="InterPro" id="IPR016024">
    <property type="entry name" value="ARM-type_fold"/>
</dbReference>
<dbReference type="InterPro" id="IPR011989">
    <property type="entry name" value="ARM-like"/>
</dbReference>
<organism evidence="2 3">
    <name type="scientific">Mucor plumbeus</name>
    <dbReference type="NCBI Taxonomy" id="97098"/>
    <lineage>
        <taxon>Eukaryota</taxon>
        <taxon>Fungi</taxon>
        <taxon>Fungi incertae sedis</taxon>
        <taxon>Mucoromycota</taxon>
        <taxon>Mucoromycotina</taxon>
        <taxon>Mucoromycetes</taxon>
        <taxon>Mucorales</taxon>
        <taxon>Mucorineae</taxon>
        <taxon>Mucoraceae</taxon>
        <taxon>Mucor</taxon>
    </lineage>
</organism>
<dbReference type="PANTHER" id="PTHR16216:SF2">
    <property type="entry name" value="DYNEIN AXONEMAL ASSEMBLY FACTOR 5"/>
    <property type="match status" value="1"/>
</dbReference>
<evidence type="ECO:0000313" key="3">
    <source>
        <dbReference type="Proteomes" id="UP000650833"/>
    </source>
</evidence>
<dbReference type="SUPFAM" id="SSF48371">
    <property type="entry name" value="ARM repeat"/>
    <property type="match status" value="1"/>
</dbReference>
<reference evidence="2" key="1">
    <citation type="submission" date="2020-12" db="EMBL/GenBank/DDBJ databases">
        <title>Metabolic potential, ecology and presence of endohyphal bacteria is reflected in genomic diversity of Mucoromycotina.</title>
        <authorList>
            <person name="Muszewska A."/>
            <person name="Okrasinska A."/>
            <person name="Steczkiewicz K."/>
            <person name="Drgas O."/>
            <person name="Orlowska M."/>
            <person name="Perlinska-Lenart U."/>
            <person name="Aleksandrzak-Piekarczyk T."/>
            <person name="Szatraj K."/>
            <person name="Zielenkiewicz U."/>
            <person name="Pilsyk S."/>
            <person name="Malc E."/>
            <person name="Mieczkowski P."/>
            <person name="Kruszewska J.S."/>
            <person name="Biernat P."/>
            <person name="Pawlowska J."/>
        </authorList>
    </citation>
    <scope>NUCLEOTIDE SEQUENCE</scope>
    <source>
        <strain evidence="2">CBS 226.32</strain>
    </source>
</reference>
<dbReference type="OrthoDB" id="413572at2759"/>
<accession>A0A8H7RDB5</accession>
<dbReference type="Pfam" id="PF25757">
    <property type="entry name" value="TPR_DNAAF5"/>
    <property type="match status" value="1"/>
</dbReference>
<evidence type="ECO:0000313" key="2">
    <source>
        <dbReference type="EMBL" id="KAG2209081.1"/>
    </source>
</evidence>
<evidence type="ECO:0000259" key="1">
    <source>
        <dbReference type="Pfam" id="PF25757"/>
    </source>
</evidence>
<dbReference type="InterPro" id="IPR057978">
    <property type="entry name" value="TPR_DAAF5"/>
</dbReference>
<dbReference type="AlphaFoldDB" id="A0A8H7RDB5"/>
<feature type="non-terminal residue" evidence="2">
    <location>
        <position position="1"/>
    </location>
</feature>
<name>A0A8H7RDB5_9FUNG</name>